<dbReference type="InterPro" id="IPR058649">
    <property type="entry name" value="CzcB_C"/>
</dbReference>
<evidence type="ECO:0000256" key="1">
    <source>
        <dbReference type="ARBA" id="ARBA00009477"/>
    </source>
</evidence>
<organism evidence="5 6">
    <name type="scientific">Janthinobacterium psychrotolerans</name>
    <dbReference type="NCBI Taxonomy" id="1747903"/>
    <lineage>
        <taxon>Bacteria</taxon>
        <taxon>Pseudomonadati</taxon>
        <taxon>Pseudomonadota</taxon>
        <taxon>Betaproteobacteria</taxon>
        <taxon>Burkholderiales</taxon>
        <taxon>Oxalobacteraceae</taxon>
        <taxon>Janthinobacterium</taxon>
    </lineage>
</organism>
<dbReference type="NCBIfam" id="TIGR01730">
    <property type="entry name" value="RND_mfp"/>
    <property type="match status" value="1"/>
</dbReference>
<dbReference type="Pfam" id="PF25975">
    <property type="entry name" value="CzcB_C"/>
    <property type="match status" value="1"/>
</dbReference>
<dbReference type="InterPro" id="IPR006143">
    <property type="entry name" value="RND_pump_MFP"/>
</dbReference>
<dbReference type="EMBL" id="LOCQ01000052">
    <property type="protein sequence ID" value="OBV39694.1"/>
    <property type="molecule type" value="Genomic_DNA"/>
</dbReference>
<dbReference type="AlphaFoldDB" id="A0A1A7C3T2"/>
<dbReference type="PANTHER" id="PTHR30469">
    <property type="entry name" value="MULTIDRUG RESISTANCE PROTEIN MDTA"/>
    <property type="match status" value="1"/>
</dbReference>
<comment type="caution">
    <text evidence="5">The sequence shown here is derived from an EMBL/GenBank/DDBJ whole genome shotgun (WGS) entry which is preliminary data.</text>
</comment>
<keyword evidence="3" id="KW-0732">Signal</keyword>
<dbReference type="GO" id="GO:0015562">
    <property type="term" value="F:efflux transmembrane transporter activity"/>
    <property type="evidence" value="ECO:0007669"/>
    <property type="project" value="TreeGrafter"/>
</dbReference>
<keyword evidence="6" id="KW-1185">Reference proteome</keyword>
<dbReference type="Gene3D" id="2.40.50.100">
    <property type="match status" value="1"/>
</dbReference>
<dbReference type="Gene3D" id="2.40.420.20">
    <property type="match status" value="1"/>
</dbReference>
<dbReference type="GO" id="GO:1990281">
    <property type="term" value="C:efflux pump complex"/>
    <property type="evidence" value="ECO:0007669"/>
    <property type="project" value="TreeGrafter"/>
</dbReference>
<evidence type="ECO:0000256" key="3">
    <source>
        <dbReference type="SAM" id="SignalP"/>
    </source>
</evidence>
<dbReference type="PANTHER" id="PTHR30469:SF15">
    <property type="entry name" value="HLYD FAMILY OF SECRETION PROTEINS"/>
    <property type="match status" value="1"/>
</dbReference>
<dbReference type="Gene3D" id="1.10.287.470">
    <property type="entry name" value="Helix hairpin bin"/>
    <property type="match status" value="1"/>
</dbReference>
<dbReference type="PATRIC" id="fig|1747903.4.peg.3300"/>
<keyword evidence="2" id="KW-0175">Coiled coil</keyword>
<comment type="similarity">
    <text evidence="1">Belongs to the membrane fusion protein (MFP) (TC 8.A.1) family.</text>
</comment>
<name>A0A1A7C3T2_9BURK</name>
<feature type="chain" id="PRO_5008355640" evidence="3">
    <location>
        <begin position="39"/>
        <end position="380"/>
    </location>
</feature>
<accession>A0A1A7C3T2</accession>
<feature type="domain" description="CzcB-like C-terminal circularly permuted SH3-like" evidence="4">
    <location>
        <begin position="306"/>
        <end position="356"/>
    </location>
</feature>
<dbReference type="SUPFAM" id="SSF111369">
    <property type="entry name" value="HlyD-like secretion proteins"/>
    <property type="match status" value="1"/>
</dbReference>
<evidence type="ECO:0000313" key="5">
    <source>
        <dbReference type="EMBL" id="OBV39694.1"/>
    </source>
</evidence>
<dbReference type="PROSITE" id="PS51257">
    <property type="entry name" value="PROKAR_LIPOPROTEIN"/>
    <property type="match status" value="1"/>
</dbReference>
<sequence length="380" mass="39447">MNAARKRPQDQPMQVNTLHSLAGSLLLASALCACGGDAAPTAAPMRAVKLETVGADAPSAQLRYSAVVRQRERAELGFEAGGRVTAILVDVGSSVRKGQLLARLDAEAPRQRAVQAAANVSAAEVQLQERQAHMRQQQAMFDDGAIAQAGLSTARTALEAAQAQLQVARSERALAARTQRLTELRAPFDASVVARLIQPQAEAAPGQAVLQLEGAGQAQAVALLPPAQAALLRPGARVEARDSAGRPWPLRTDAIASRLESGAAVQVIFNVERRPAALRSGENLLLDLPAAAAPGLSVPLAAVLPAVQGAAGKVFVYQPAGAMVRQRQVSLGRIDGDRIQVTAGLVAGEQVAAAGAAFLGDGQKVTPYQGASRLNEKEAQ</sequence>
<feature type="signal peptide" evidence="3">
    <location>
        <begin position="1"/>
        <end position="38"/>
    </location>
</feature>
<evidence type="ECO:0000259" key="4">
    <source>
        <dbReference type="Pfam" id="PF25975"/>
    </source>
</evidence>
<gene>
    <name evidence="5" type="ORF">ASR47_101185</name>
</gene>
<protein>
    <submittedName>
        <fullName evidence="5">RND family efflux transporter, MFP subunit</fullName>
    </submittedName>
</protein>
<reference evidence="5 6" key="1">
    <citation type="submission" date="2016-04" db="EMBL/GenBank/DDBJ databases">
        <title>Draft genome sequence of Janthinobacterium psychrotolerans sp. nov., isolated from freshwater sediments in Denmark.</title>
        <authorList>
            <person name="Gong X."/>
            <person name="Skrivergaard S."/>
            <person name="Korsgaard B.S."/>
            <person name="Schreiber L."/>
            <person name="Marshall I.P."/>
            <person name="Finster K."/>
            <person name="Schramm A."/>
        </authorList>
    </citation>
    <scope>NUCLEOTIDE SEQUENCE [LARGE SCALE GENOMIC DNA]</scope>
    <source>
        <strain evidence="5 6">S3-2</strain>
    </source>
</reference>
<evidence type="ECO:0000313" key="6">
    <source>
        <dbReference type="Proteomes" id="UP000092713"/>
    </source>
</evidence>
<feature type="coiled-coil region" evidence="2">
    <location>
        <begin position="151"/>
        <end position="178"/>
    </location>
</feature>
<dbReference type="STRING" id="1747903.ASR47_101185"/>
<evidence type="ECO:0000256" key="2">
    <source>
        <dbReference type="SAM" id="Coils"/>
    </source>
</evidence>
<proteinExistence type="inferred from homology"/>
<dbReference type="Proteomes" id="UP000092713">
    <property type="component" value="Unassembled WGS sequence"/>
</dbReference>